<evidence type="ECO:0008006" key="3">
    <source>
        <dbReference type="Google" id="ProtNLM"/>
    </source>
</evidence>
<evidence type="ECO:0000313" key="1">
    <source>
        <dbReference type="EMBL" id="AFM23616.1"/>
    </source>
</evidence>
<dbReference type="AlphaFoldDB" id="I4C225"/>
<dbReference type="HOGENOM" id="CLU_2069328_0_0_7"/>
<dbReference type="RefSeq" id="WP_014808772.1">
    <property type="nucleotide sequence ID" value="NC_018025.1"/>
</dbReference>
<dbReference type="InterPro" id="IPR036249">
    <property type="entry name" value="Thioredoxin-like_sf"/>
</dbReference>
<keyword evidence="2" id="KW-1185">Reference proteome</keyword>
<dbReference type="EMBL" id="CP003360">
    <property type="protein sequence ID" value="AFM23616.1"/>
    <property type="molecule type" value="Genomic_DNA"/>
</dbReference>
<reference evidence="2" key="1">
    <citation type="submission" date="2012-06" db="EMBL/GenBank/DDBJ databases">
        <title>Complete sequence of chromosome of Desulfomonile tiedjei DSM 6799.</title>
        <authorList>
            <person name="Lucas S."/>
            <person name="Copeland A."/>
            <person name="Lapidus A."/>
            <person name="Glavina del Rio T."/>
            <person name="Dalin E."/>
            <person name="Tice H."/>
            <person name="Bruce D."/>
            <person name="Goodwin L."/>
            <person name="Pitluck S."/>
            <person name="Peters L."/>
            <person name="Ovchinnikova G."/>
            <person name="Zeytun A."/>
            <person name="Lu M."/>
            <person name="Kyrpides N."/>
            <person name="Mavromatis K."/>
            <person name="Ivanova N."/>
            <person name="Brettin T."/>
            <person name="Detter J.C."/>
            <person name="Han C."/>
            <person name="Larimer F."/>
            <person name="Land M."/>
            <person name="Hauser L."/>
            <person name="Markowitz V."/>
            <person name="Cheng J.-F."/>
            <person name="Hugenholtz P."/>
            <person name="Woyke T."/>
            <person name="Wu D."/>
            <person name="Spring S."/>
            <person name="Schroeder M."/>
            <person name="Brambilla E."/>
            <person name="Klenk H.-P."/>
            <person name="Eisen J.A."/>
        </authorList>
    </citation>
    <scope>NUCLEOTIDE SEQUENCE [LARGE SCALE GENOMIC DNA]</scope>
    <source>
        <strain evidence="2">ATCC 49306 / DSM 6799 / DCB-1</strain>
    </source>
</reference>
<protein>
    <recommendedName>
        <fullName evidence="3">Glutaredoxin</fullName>
    </recommendedName>
</protein>
<sequence>MTDAAHHEEELNDSPDAVLVEVICERYHCVMYDYAITTVEFVAEDFEKAVRVRPVVRRGNRENAERFFELCKRNGRHLSVPTILIDGKVVFTDVPGPEELRKAIEQALDARKSVADLG</sequence>
<evidence type="ECO:0000313" key="2">
    <source>
        <dbReference type="Proteomes" id="UP000006055"/>
    </source>
</evidence>
<organism evidence="1 2">
    <name type="scientific">Desulfomonile tiedjei (strain ATCC 49306 / DSM 6799 / DCB-1)</name>
    <dbReference type="NCBI Taxonomy" id="706587"/>
    <lineage>
        <taxon>Bacteria</taxon>
        <taxon>Pseudomonadati</taxon>
        <taxon>Thermodesulfobacteriota</taxon>
        <taxon>Desulfomonilia</taxon>
        <taxon>Desulfomonilales</taxon>
        <taxon>Desulfomonilaceae</taxon>
        <taxon>Desulfomonile</taxon>
    </lineage>
</organism>
<proteinExistence type="predicted"/>
<dbReference type="Proteomes" id="UP000006055">
    <property type="component" value="Chromosome"/>
</dbReference>
<accession>I4C225</accession>
<name>I4C225_DESTA</name>
<dbReference type="SUPFAM" id="SSF52833">
    <property type="entry name" value="Thioredoxin-like"/>
    <property type="match status" value="1"/>
</dbReference>
<dbReference type="OrthoDB" id="1807534at2"/>
<gene>
    <name evidence="1" type="ordered locus">Desti_0897</name>
</gene>
<dbReference type="KEGG" id="dti:Desti_0897"/>